<accession>A0A9P5NSB8</accession>
<dbReference type="Proteomes" id="UP000724874">
    <property type="component" value="Unassembled WGS sequence"/>
</dbReference>
<sequence>MSHITNDHFTALIYQFGSSTVEYGDSMHNSPPAHILPLLQWVFKDVAQPSIKEIKAGIIAQQGFGNGEGSCGIAAYNFIELAAQTQKGLKPWTGSYSCTFHDAALEDLVCMHHLAHEVGGTFSDWTVCISDQILSTGSAIATGYNDFNMYTPLVHH</sequence>
<dbReference type="EMBL" id="JADNYJ010000016">
    <property type="protein sequence ID" value="KAF8906963.1"/>
    <property type="molecule type" value="Genomic_DNA"/>
</dbReference>
<comment type="caution">
    <text evidence="1">The sequence shown here is derived from an EMBL/GenBank/DDBJ whole genome shotgun (WGS) entry which is preliminary data.</text>
</comment>
<evidence type="ECO:0000313" key="2">
    <source>
        <dbReference type="Proteomes" id="UP000724874"/>
    </source>
</evidence>
<protein>
    <submittedName>
        <fullName evidence="1">Uncharacterized protein</fullName>
    </submittedName>
</protein>
<name>A0A9P5NSB8_GYMJU</name>
<keyword evidence="2" id="KW-1185">Reference proteome</keyword>
<proteinExistence type="predicted"/>
<evidence type="ECO:0000313" key="1">
    <source>
        <dbReference type="EMBL" id="KAF8906963.1"/>
    </source>
</evidence>
<organism evidence="1 2">
    <name type="scientific">Gymnopilus junonius</name>
    <name type="common">Spectacular rustgill mushroom</name>
    <name type="synonym">Gymnopilus spectabilis subsp. junonius</name>
    <dbReference type="NCBI Taxonomy" id="109634"/>
    <lineage>
        <taxon>Eukaryota</taxon>
        <taxon>Fungi</taxon>
        <taxon>Dikarya</taxon>
        <taxon>Basidiomycota</taxon>
        <taxon>Agaricomycotina</taxon>
        <taxon>Agaricomycetes</taxon>
        <taxon>Agaricomycetidae</taxon>
        <taxon>Agaricales</taxon>
        <taxon>Agaricineae</taxon>
        <taxon>Hymenogastraceae</taxon>
        <taxon>Gymnopilus</taxon>
    </lineage>
</organism>
<dbReference type="AlphaFoldDB" id="A0A9P5NSB8"/>
<dbReference type="OrthoDB" id="2895913at2759"/>
<gene>
    <name evidence="1" type="ORF">CPB84DRAFT_1675080</name>
</gene>
<reference evidence="1" key="1">
    <citation type="submission" date="2020-11" db="EMBL/GenBank/DDBJ databases">
        <authorList>
            <consortium name="DOE Joint Genome Institute"/>
            <person name="Ahrendt S."/>
            <person name="Riley R."/>
            <person name="Andreopoulos W."/>
            <person name="LaButti K."/>
            <person name="Pangilinan J."/>
            <person name="Ruiz-duenas F.J."/>
            <person name="Barrasa J.M."/>
            <person name="Sanchez-Garcia M."/>
            <person name="Camarero S."/>
            <person name="Miyauchi S."/>
            <person name="Serrano A."/>
            <person name="Linde D."/>
            <person name="Babiker R."/>
            <person name="Drula E."/>
            <person name="Ayuso-Fernandez I."/>
            <person name="Pacheco R."/>
            <person name="Padilla G."/>
            <person name="Ferreira P."/>
            <person name="Barriuso J."/>
            <person name="Kellner H."/>
            <person name="Castanera R."/>
            <person name="Alfaro M."/>
            <person name="Ramirez L."/>
            <person name="Pisabarro A.G."/>
            <person name="Kuo A."/>
            <person name="Tritt A."/>
            <person name="Lipzen A."/>
            <person name="He G."/>
            <person name="Yan M."/>
            <person name="Ng V."/>
            <person name="Cullen D."/>
            <person name="Martin F."/>
            <person name="Rosso M.-N."/>
            <person name="Henrissat B."/>
            <person name="Hibbett D."/>
            <person name="Martinez A.T."/>
            <person name="Grigoriev I.V."/>
        </authorList>
    </citation>
    <scope>NUCLEOTIDE SEQUENCE</scope>
    <source>
        <strain evidence="1">AH 44721</strain>
    </source>
</reference>